<proteinExistence type="predicted"/>
<reference evidence="2" key="1">
    <citation type="submission" date="2021-04" db="EMBL/GenBank/DDBJ databases">
        <authorList>
            <consortium name="Molecular Ecology Group"/>
        </authorList>
    </citation>
    <scope>NUCLEOTIDE SEQUENCE</scope>
</reference>
<organism evidence="2 3">
    <name type="scientific">Candidula unifasciata</name>
    <dbReference type="NCBI Taxonomy" id="100452"/>
    <lineage>
        <taxon>Eukaryota</taxon>
        <taxon>Metazoa</taxon>
        <taxon>Spiralia</taxon>
        <taxon>Lophotrochozoa</taxon>
        <taxon>Mollusca</taxon>
        <taxon>Gastropoda</taxon>
        <taxon>Heterobranchia</taxon>
        <taxon>Euthyneura</taxon>
        <taxon>Panpulmonata</taxon>
        <taxon>Eupulmonata</taxon>
        <taxon>Stylommatophora</taxon>
        <taxon>Helicina</taxon>
        <taxon>Helicoidea</taxon>
        <taxon>Geomitridae</taxon>
        <taxon>Candidula</taxon>
    </lineage>
</organism>
<dbReference type="EMBL" id="CAJHNH020006468">
    <property type="protein sequence ID" value="CAG5133773.1"/>
    <property type="molecule type" value="Genomic_DNA"/>
</dbReference>
<evidence type="ECO:0000313" key="3">
    <source>
        <dbReference type="Proteomes" id="UP000678393"/>
    </source>
</evidence>
<evidence type="ECO:0000313" key="2">
    <source>
        <dbReference type="EMBL" id="CAG5133773.1"/>
    </source>
</evidence>
<dbReference type="Proteomes" id="UP000678393">
    <property type="component" value="Unassembled WGS sequence"/>
</dbReference>
<dbReference type="OrthoDB" id="6090078at2759"/>
<gene>
    <name evidence="2" type="ORF">CUNI_LOCUS19331</name>
</gene>
<feature type="region of interest" description="Disordered" evidence="1">
    <location>
        <begin position="74"/>
        <end position="98"/>
    </location>
</feature>
<keyword evidence="3" id="KW-1185">Reference proteome</keyword>
<feature type="compositionally biased region" description="Basic and acidic residues" evidence="1">
    <location>
        <begin position="247"/>
        <end position="260"/>
    </location>
</feature>
<accession>A0A8S3ZW21</accession>
<feature type="region of interest" description="Disordered" evidence="1">
    <location>
        <begin position="247"/>
        <end position="268"/>
    </location>
</feature>
<comment type="caution">
    <text evidence="2">The sequence shown here is derived from an EMBL/GenBank/DDBJ whole genome shotgun (WGS) entry which is preliminary data.</text>
</comment>
<protein>
    <submittedName>
        <fullName evidence="2">Uncharacterized protein</fullName>
    </submittedName>
</protein>
<name>A0A8S3ZW21_9EUPU</name>
<feature type="compositionally biased region" description="Polar residues" evidence="1">
    <location>
        <begin position="74"/>
        <end position="93"/>
    </location>
</feature>
<sequence>MATSRLYPTLTKFYGHGYHDIEDNDIDLLLSQNKLHRKDNTTSLKPKDKNISNHLDHINKVPQTGMLYPNISQSVLSSNDNQNKQEYTASNEEPTVPSAPPIELWDEELLRFLEQALKEQQGNSTLDDTPTADYSSFTIPTDLLLNETWIDDLQPDYDIAQENSELQYLNNLNKTDRDKAKFKTANISKTAGCSVELNIRPESKRPVVSERRDLRRSFRIQESTGLNRRLLVECRAGCQKDHTVGMENRDAGLEGDERSRPAPGSPEYNAWMTWRKQVNRQLATVILLRQGGRVWLQKGDMSRKHLNQRSIDFVSKVVKSGNKTSLGGKPFVMYGIPRASLSASQIELTKIGRH</sequence>
<dbReference type="AlphaFoldDB" id="A0A8S3ZW21"/>
<evidence type="ECO:0000256" key="1">
    <source>
        <dbReference type="SAM" id="MobiDB-lite"/>
    </source>
</evidence>